<name>A0A6A6HM01_VIRVR</name>
<evidence type="ECO:0000313" key="1">
    <source>
        <dbReference type="EMBL" id="KAF2239135.1"/>
    </source>
</evidence>
<accession>A0A6A6HM01</accession>
<dbReference type="EMBL" id="ML991773">
    <property type="protein sequence ID" value="KAF2239135.1"/>
    <property type="molecule type" value="Genomic_DNA"/>
</dbReference>
<reference evidence="1" key="1">
    <citation type="journal article" date="2020" name="Stud. Mycol.">
        <title>101 Dothideomycetes genomes: a test case for predicting lifestyles and emergence of pathogens.</title>
        <authorList>
            <person name="Haridas S."/>
            <person name="Albert R."/>
            <person name="Binder M."/>
            <person name="Bloem J."/>
            <person name="Labutti K."/>
            <person name="Salamov A."/>
            <person name="Andreopoulos B."/>
            <person name="Baker S."/>
            <person name="Barry K."/>
            <person name="Bills G."/>
            <person name="Bluhm B."/>
            <person name="Cannon C."/>
            <person name="Castanera R."/>
            <person name="Culley D."/>
            <person name="Daum C."/>
            <person name="Ezra D."/>
            <person name="Gonzalez J."/>
            <person name="Henrissat B."/>
            <person name="Kuo A."/>
            <person name="Liang C."/>
            <person name="Lipzen A."/>
            <person name="Lutzoni F."/>
            <person name="Magnuson J."/>
            <person name="Mondo S."/>
            <person name="Nolan M."/>
            <person name="Ohm R."/>
            <person name="Pangilinan J."/>
            <person name="Park H.-J."/>
            <person name="Ramirez L."/>
            <person name="Alfaro M."/>
            <person name="Sun H."/>
            <person name="Tritt A."/>
            <person name="Yoshinaga Y."/>
            <person name="Zwiers L.-H."/>
            <person name="Turgeon B."/>
            <person name="Goodwin S."/>
            <person name="Spatafora J."/>
            <person name="Crous P."/>
            <person name="Grigoriev I."/>
        </authorList>
    </citation>
    <scope>NUCLEOTIDE SEQUENCE</scope>
    <source>
        <strain evidence="1">Tuck. ex Michener</strain>
    </source>
</reference>
<dbReference type="Proteomes" id="UP000800092">
    <property type="component" value="Unassembled WGS sequence"/>
</dbReference>
<sequence length="152" mass="17044">MQRGTNRNGLGGFYPCRDLSGRLFLDHPVALSLRISLSMLEMACRAARAARYISWRMDTTRPIPVSPPLASIRIASNVWICLSGLLNQCVAKRWTDKSPSILSSLVHHSWSTISHTRPPFFHLFSHLQLSTCEAGLNQVVLCCRQIPDSLLE</sequence>
<proteinExistence type="predicted"/>
<protein>
    <submittedName>
        <fullName evidence="1">Uncharacterized protein</fullName>
    </submittedName>
</protein>
<dbReference type="AlphaFoldDB" id="A0A6A6HM01"/>
<keyword evidence="2" id="KW-1185">Reference proteome</keyword>
<gene>
    <name evidence="1" type="ORF">EV356DRAFT_164500</name>
</gene>
<evidence type="ECO:0000313" key="2">
    <source>
        <dbReference type="Proteomes" id="UP000800092"/>
    </source>
</evidence>
<organism evidence="1 2">
    <name type="scientific">Viridothelium virens</name>
    <name type="common">Speckled blister lichen</name>
    <name type="synonym">Trypethelium virens</name>
    <dbReference type="NCBI Taxonomy" id="1048519"/>
    <lineage>
        <taxon>Eukaryota</taxon>
        <taxon>Fungi</taxon>
        <taxon>Dikarya</taxon>
        <taxon>Ascomycota</taxon>
        <taxon>Pezizomycotina</taxon>
        <taxon>Dothideomycetes</taxon>
        <taxon>Dothideomycetes incertae sedis</taxon>
        <taxon>Trypetheliales</taxon>
        <taxon>Trypetheliaceae</taxon>
        <taxon>Viridothelium</taxon>
    </lineage>
</organism>